<keyword evidence="1" id="KW-0472">Membrane</keyword>
<keyword evidence="1" id="KW-1133">Transmembrane helix</keyword>
<dbReference type="Proteomes" id="UP000063308">
    <property type="component" value="Chromosome"/>
</dbReference>
<sequence>MPRSIRRIAMKINVSAPLRSSLASTIVAALHESRRREAINVIHRYRHLGFDRVETNLCDPTPSPDTKTLARQMLSKRRGKNAGRLSETQLMVLVLLGFGVVHVIGGVLIARAAPAQGDPPLVVAAWGD</sequence>
<reference evidence="2 3" key="1">
    <citation type="submission" date="2014-11" db="EMBL/GenBank/DDBJ databases">
        <title>Symbiosis island explosion on the genome of extra-slow-growing strains of soybean bradyrhizobia with massive insertion sequences.</title>
        <authorList>
            <person name="Iida T."/>
            <person name="Minamisawa K."/>
        </authorList>
    </citation>
    <scope>NUCLEOTIDE SEQUENCE [LARGE SCALE GENOMIC DNA]</scope>
    <source>
        <strain evidence="2 3">NK6</strain>
    </source>
</reference>
<dbReference type="EMBL" id="AP014685">
    <property type="protein sequence ID" value="BAR54578.1"/>
    <property type="molecule type" value="Genomic_DNA"/>
</dbReference>
<protein>
    <submittedName>
        <fullName evidence="2">Uncharacterized protein</fullName>
    </submittedName>
</protein>
<proteinExistence type="predicted"/>
<dbReference type="AlphaFoldDB" id="A0A0E4FRM1"/>
<keyword evidence="1" id="KW-0812">Transmembrane</keyword>
<evidence type="ECO:0000313" key="2">
    <source>
        <dbReference type="EMBL" id="BAR54578.1"/>
    </source>
</evidence>
<name>A0A0E4FRM1_9BRAD</name>
<organism evidence="2 3">
    <name type="scientific">Bradyrhizobium diazoefficiens</name>
    <dbReference type="NCBI Taxonomy" id="1355477"/>
    <lineage>
        <taxon>Bacteria</taxon>
        <taxon>Pseudomonadati</taxon>
        <taxon>Pseudomonadota</taxon>
        <taxon>Alphaproteobacteria</taxon>
        <taxon>Hyphomicrobiales</taxon>
        <taxon>Nitrobacteraceae</taxon>
        <taxon>Bradyrhizobium</taxon>
    </lineage>
</organism>
<feature type="transmembrane region" description="Helical" evidence="1">
    <location>
        <begin position="90"/>
        <end position="113"/>
    </location>
</feature>
<evidence type="ECO:0000256" key="1">
    <source>
        <dbReference type="SAM" id="Phobius"/>
    </source>
</evidence>
<evidence type="ECO:0000313" key="3">
    <source>
        <dbReference type="Proteomes" id="UP000063308"/>
    </source>
</evidence>
<accession>A0A0E4FRM1</accession>
<gene>
    <name evidence="2" type="ORF">NK6_1394</name>
</gene>